<dbReference type="GO" id="GO:0071944">
    <property type="term" value="C:cell periphery"/>
    <property type="evidence" value="ECO:0007669"/>
    <property type="project" value="TreeGrafter"/>
</dbReference>
<evidence type="ECO:0000313" key="4">
    <source>
        <dbReference type="EMBL" id="CDK28712.1"/>
    </source>
</evidence>
<protein>
    <recommendedName>
        <fullName evidence="3">MINDY deubiquitinase domain-containing protein</fullName>
    </recommendedName>
</protein>
<keyword evidence="2" id="KW-0812">Transmembrane</keyword>
<dbReference type="STRING" id="1382522.W6MTW6"/>
<dbReference type="GO" id="GO:0071108">
    <property type="term" value="P:protein K48-linked deubiquitination"/>
    <property type="evidence" value="ECO:0007669"/>
    <property type="project" value="TreeGrafter"/>
</dbReference>
<feature type="transmembrane region" description="Helical" evidence="2">
    <location>
        <begin position="12"/>
        <end position="29"/>
    </location>
</feature>
<dbReference type="InterPro" id="IPR033979">
    <property type="entry name" value="MINDY_domain"/>
</dbReference>
<keyword evidence="2" id="KW-0472">Membrane</keyword>
<dbReference type="GO" id="GO:1990380">
    <property type="term" value="F:K48-linked deubiquitinase activity"/>
    <property type="evidence" value="ECO:0007669"/>
    <property type="project" value="InterPro"/>
</dbReference>
<keyword evidence="2" id="KW-1133">Transmembrane helix</keyword>
<evidence type="ECO:0000259" key="3">
    <source>
        <dbReference type="Pfam" id="PF04424"/>
    </source>
</evidence>
<dbReference type="GO" id="GO:0005829">
    <property type="term" value="C:cytosol"/>
    <property type="evidence" value="ECO:0007669"/>
    <property type="project" value="TreeGrafter"/>
</dbReference>
<feature type="domain" description="MINDY deubiquitinase" evidence="3">
    <location>
        <begin position="70"/>
        <end position="412"/>
    </location>
</feature>
<dbReference type="PANTHER" id="PTHR18063">
    <property type="entry name" value="NF-E2 INDUCIBLE PROTEIN"/>
    <property type="match status" value="1"/>
</dbReference>
<reference evidence="4" key="2">
    <citation type="submission" date="2014-02" db="EMBL/GenBank/DDBJ databases">
        <title>Complete DNA sequence of /Kuraishia capsulata/ illustrates novel genomic features among budding yeasts (/Saccharomycotina/).</title>
        <authorList>
            <person name="Morales L."/>
            <person name="Noel B."/>
            <person name="Porcel B."/>
            <person name="Marcet-Houben M."/>
            <person name="Hullo M-F."/>
            <person name="Sacerdot C."/>
            <person name="Tekaia F."/>
            <person name="Leh-Louis V."/>
            <person name="Despons L."/>
            <person name="Khanna V."/>
            <person name="Aury J-M."/>
            <person name="Barbe V."/>
            <person name="Couloux A."/>
            <person name="Labadie K."/>
            <person name="Pelletier E."/>
            <person name="Souciet J-L."/>
            <person name="Boekhout T."/>
            <person name="Gabaldon T."/>
            <person name="Wincker P."/>
            <person name="Dujon B."/>
        </authorList>
    </citation>
    <scope>NUCLEOTIDE SEQUENCE</scope>
    <source>
        <strain evidence="4">CBS 1993</strain>
    </source>
</reference>
<dbReference type="Proteomes" id="UP000019384">
    <property type="component" value="Unassembled WGS sequence"/>
</dbReference>
<dbReference type="RefSeq" id="XP_022460702.1">
    <property type="nucleotide sequence ID" value="XM_022601457.1"/>
</dbReference>
<dbReference type="OrthoDB" id="10261212at2759"/>
<gene>
    <name evidence="4" type="ORF">KUCA_T00004696001</name>
</gene>
<dbReference type="GeneID" id="34522090"/>
<name>W6MTW6_9ASCO</name>
<evidence type="ECO:0000256" key="1">
    <source>
        <dbReference type="SAM" id="MobiDB-lite"/>
    </source>
</evidence>
<dbReference type="GO" id="GO:0004843">
    <property type="term" value="F:cysteine-type deubiquitinase activity"/>
    <property type="evidence" value="ECO:0007669"/>
    <property type="project" value="InterPro"/>
</dbReference>
<dbReference type="PANTHER" id="PTHR18063:SF6">
    <property type="entry name" value="UBIQUITIN CARBOXYL-TERMINAL HYDROLASE"/>
    <property type="match status" value="1"/>
</dbReference>
<sequence length="512" mass="57527">MQINLQNTFISLTYAGFGLASFGLQRLLMRLCMIPKAGTPVFCLRVFASEILVIRVQILIIKSSEMTQLTFKTKTVGWKDGFAGEWHLNNILLQNNNGPCFIISLINSMVISSELRSVSQSWTTVTKSKSKTQLSPPEDNLDLLSSDPSLLVPLKSLLSNREVTLESLLSHLTNLLLVFSENGLDPEDLTGMLNTFPLLHTGLNTDVNFSSCIISSTQSDVEAQVFKMLELFGTSMVHGWIVDPDSDDRHQYELVKKLGHFEKCQLFLVNQLDEIQNSLPDSLRAKLKVSQVESFTYSDWSDVLIGLENEEFDERSELIAKIKDLIAVKRFLTDNQTQLTEYGLKQLQTSEMLPNNSVSIFFRNDHFNTMYKRDGALYLLLIDEGYGEQDRYVWESLSSVSGADNELLDGNFVKAETTGKSDEPASNTIEYSDFMFDDSELNSQAVSDQQFAKELQRKEDERYAKQLQKSFDETPEPRSGRGTKKSKTTADSANANSNTKSAKSSGDSCMIV</sequence>
<dbReference type="HOGENOM" id="CLU_022566_0_1_1"/>
<reference evidence="4" key="1">
    <citation type="submission" date="2013-12" db="EMBL/GenBank/DDBJ databases">
        <authorList>
            <person name="Genoscope - CEA"/>
        </authorList>
    </citation>
    <scope>NUCLEOTIDE SEQUENCE</scope>
    <source>
        <strain evidence="4">CBS 1993</strain>
    </source>
</reference>
<accession>W6MTW6</accession>
<dbReference type="AlphaFoldDB" id="W6MTW6"/>
<feature type="region of interest" description="Disordered" evidence="1">
    <location>
        <begin position="455"/>
        <end position="512"/>
    </location>
</feature>
<dbReference type="EMBL" id="HG793129">
    <property type="protein sequence ID" value="CDK28712.1"/>
    <property type="molecule type" value="Genomic_DNA"/>
</dbReference>
<dbReference type="InterPro" id="IPR007518">
    <property type="entry name" value="MINDY"/>
</dbReference>
<organism evidence="4 5">
    <name type="scientific">Kuraishia capsulata CBS 1993</name>
    <dbReference type="NCBI Taxonomy" id="1382522"/>
    <lineage>
        <taxon>Eukaryota</taxon>
        <taxon>Fungi</taxon>
        <taxon>Dikarya</taxon>
        <taxon>Ascomycota</taxon>
        <taxon>Saccharomycotina</taxon>
        <taxon>Pichiomycetes</taxon>
        <taxon>Pichiales</taxon>
        <taxon>Pichiaceae</taxon>
        <taxon>Kuraishia</taxon>
    </lineage>
</organism>
<dbReference type="Pfam" id="PF04424">
    <property type="entry name" value="MINDY_DUB"/>
    <property type="match status" value="1"/>
</dbReference>
<dbReference type="GO" id="GO:0016807">
    <property type="term" value="F:cysteine-type carboxypeptidase activity"/>
    <property type="evidence" value="ECO:0007669"/>
    <property type="project" value="TreeGrafter"/>
</dbReference>
<evidence type="ECO:0000256" key="2">
    <source>
        <dbReference type="SAM" id="Phobius"/>
    </source>
</evidence>
<evidence type="ECO:0000313" key="5">
    <source>
        <dbReference type="Proteomes" id="UP000019384"/>
    </source>
</evidence>
<proteinExistence type="predicted"/>
<keyword evidence="5" id="KW-1185">Reference proteome</keyword>
<feature type="compositionally biased region" description="Low complexity" evidence="1">
    <location>
        <begin position="489"/>
        <end position="505"/>
    </location>
</feature>
<feature type="compositionally biased region" description="Basic and acidic residues" evidence="1">
    <location>
        <begin position="455"/>
        <end position="479"/>
    </location>
</feature>